<dbReference type="InterPro" id="IPR051311">
    <property type="entry name" value="DedA_domain"/>
</dbReference>
<protein>
    <submittedName>
        <fullName evidence="9">DedA family protein</fullName>
    </submittedName>
</protein>
<evidence type="ECO:0000256" key="4">
    <source>
        <dbReference type="ARBA" id="ARBA00022692"/>
    </source>
</evidence>
<dbReference type="Proteomes" id="UP001164761">
    <property type="component" value="Chromosome"/>
</dbReference>
<name>A0ABY6ZMX7_9BACL</name>
<accession>A0ABY6ZMX7</accession>
<evidence type="ECO:0000256" key="3">
    <source>
        <dbReference type="ARBA" id="ARBA00022475"/>
    </source>
</evidence>
<sequence>MSHSVMMLVQSSGYLGIFIAMVLESACIPLPSEVVMPFGGYLVSTGHLQFTLVVLVGVLGNVTGSTIAYAVGRYGGRRFISRYGRLVLLSQRHLQQADRFFARRGEVTVLVCRLLPALRTFISLPAGIAKMKFGRFLTYSVIGTIPWVLILTYVGLKLSQNWGRIEQDLRPLTMISAVVLVVVVVGFWIFANRKRDSRE</sequence>
<reference evidence="9" key="1">
    <citation type="submission" date="2022-08" db="EMBL/GenBank/DDBJ databases">
        <title>Alicyclobacillus fastidiosus DSM 17978, complete genome.</title>
        <authorList>
            <person name="Wang Q."/>
            <person name="Cai R."/>
            <person name="Wang Z."/>
        </authorList>
    </citation>
    <scope>NUCLEOTIDE SEQUENCE</scope>
    <source>
        <strain evidence="9">DSM 17978</strain>
    </source>
</reference>
<gene>
    <name evidence="9" type="ORF">NZD89_12850</name>
</gene>
<evidence type="ECO:0000256" key="1">
    <source>
        <dbReference type="ARBA" id="ARBA00004651"/>
    </source>
</evidence>
<evidence type="ECO:0000313" key="10">
    <source>
        <dbReference type="Proteomes" id="UP001164761"/>
    </source>
</evidence>
<evidence type="ECO:0000256" key="6">
    <source>
        <dbReference type="ARBA" id="ARBA00023136"/>
    </source>
</evidence>
<evidence type="ECO:0000256" key="5">
    <source>
        <dbReference type="ARBA" id="ARBA00022989"/>
    </source>
</evidence>
<feature type="transmembrane region" description="Helical" evidence="7">
    <location>
        <begin position="52"/>
        <end position="72"/>
    </location>
</feature>
<feature type="domain" description="VTT" evidence="8">
    <location>
        <begin position="30"/>
        <end position="155"/>
    </location>
</feature>
<keyword evidence="5 7" id="KW-1133">Transmembrane helix</keyword>
<evidence type="ECO:0000256" key="7">
    <source>
        <dbReference type="SAM" id="Phobius"/>
    </source>
</evidence>
<dbReference type="Pfam" id="PF09335">
    <property type="entry name" value="VTT_dom"/>
    <property type="match status" value="1"/>
</dbReference>
<comment type="similarity">
    <text evidence="2">Belongs to the DedA family.</text>
</comment>
<keyword evidence="3" id="KW-1003">Cell membrane</keyword>
<dbReference type="PANTHER" id="PTHR42709">
    <property type="entry name" value="ALKALINE PHOSPHATASE LIKE PROTEIN"/>
    <property type="match status" value="1"/>
</dbReference>
<evidence type="ECO:0000256" key="2">
    <source>
        <dbReference type="ARBA" id="ARBA00010792"/>
    </source>
</evidence>
<feature type="transmembrane region" description="Helical" evidence="7">
    <location>
        <begin position="136"/>
        <end position="154"/>
    </location>
</feature>
<feature type="transmembrane region" description="Helical" evidence="7">
    <location>
        <begin position="174"/>
        <end position="191"/>
    </location>
</feature>
<evidence type="ECO:0000313" key="9">
    <source>
        <dbReference type="EMBL" id="WAH44185.1"/>
    </source>
</evidence>
<keyword evidence="10" id="KW-1185">Reference proteome</keyword>
<dbReference type="PANTHER" id="PTHR42709:SF6">
    <property type="entry name" value="UNDECAPRENYL PHOSPHATE TRANSPORTER A"/>
    <property type="match status" value="1"/>
</dbReference>
<comment type="subcellular location">
    <subcellularLocation>
        <location evidence="1">Cell membrane</location>
        <topology evidence="1">Multi-pass membrane protein</topology>
    </subcellularLocation>
</comment>
<dbReference type="InterPro" id="IPR032816">
    <property type="entry name" value="VTT_dom"/>
</dbReference>
<dbReference type="RefSeq" id="WP_268008081.1">
    <property type="nucleotide sequence ID" value="NZ_BSUT01000001.1"/>
</dbReference>
<feature type="transmembrane region" description="Helical" evidence="7">
    <location>
        <begin position="12"/>
        <end position="32"/>
    </location>
</feature>
<keyword evidence="6 7" id="KW-0472">Membrane</keyword>
<evidence type="ECO:0000259" key="8">
    <source>
        <dbReference type="Pfam" id="PF09335"/>
    </source>
</evidence>
<proteinExistence type="inferred from homology"/>
<organism evidence="9 10">
    <name type="scientific">Alicyclobacillus fastidiosus</name>
    <dbReference type="NCBI Taxonomy" id="392011"/>
    <lineage>
        <taxon>Bacteria</taxon>
        <taxon>Bacillati</taxon>
        <taxon>Bacillota</taxon>
        <taxon>Bacilli</taxon>
        <taxon>Bacillales</taxon>
        <taxon>Alicyclobacillaceae</taxon>
        <taxon>Alicyclobacillus</taxon>
    </lineage>
</organism>
<dbReference type="EMBL" id="CP104067">
    <property type="protein sequence ID" value="WAH44185.1"/>
    <property type="molecule type" value="Genomic_DNA"/>
</dbReference>
<keyword evidence="4 7" id="KW-0812">Transmembrane</keyword>